<evidence type="ECO:0000256" key="4">
    <source>
        <dbReference type="SAM" id="MobiDB-lite"/>
    </source>
</evidence>
<comment type="cofactor">
    <cofactor evidence="1">
        <name>FMN</name>
        <dbReference type="ChEBI" id="CHEBI:58210"/>
    </cofactor>
</comment>
<keyword evidence="2" id="KW-0285">Flavoprotein</keyword>
<comment type="caution">
    <text evidence="6">The sequence shown here is derived from an EMBL/GenBank/DDBJ whole genome shotgun (WGS) entry which is preliminary data.</text>
</comment>
<organism evidence="6 7">
    <name type="scientific">Myxococcus fulvus</name>
    <dbReference type="NCBI Taxonomy" id="33"/>
    <lineage>
        <taxon>Bacteria</taxon>
        <taxon>Pseudomonadati</taxon>
        <taxon>Myxococcota</taxon>
        <taxon>Myxococcia</taxon>
        <taxon>Myxococcales</taxon>
        <taxon>Cystobacterineae</taxon>
        <taxon>Myxococcaceae</taxon>
        <taxon>Myxococcus</taxon>
    </lineage>
</organism>
<dbReference type="GO" id="GO:0016646">
    <property type="term" value="F:oxidoreductase activity, acting on the CH-NH group of donors, NAD or NADP as acceptor"/>
    <property type="evidence" value="ECO:0007669"/>
    <property type="project" value="UniProtKB-ARBA"/>
</dbReference>
<dbReference type="PANTHER" id="PTHR43567">
    <property type="entry name" value="FLAVOREDOXIN-RELATED-RELATED"/>
    <property type="match status" value="1"/>
</dbReference>
<evidence type="ECO:0000313" key="6">
    <source>
        <dbReference type="EMBL" id="GEN06666.1"/>
    </source>
</evidence>
<comment type="similarity">
    <text evidence="3">Belongs to the flavoredoxin family.</text>
</comment>
<dbReference type="STRING" id="1334629.MFUL124B02_39915"/>
<feature type="region of interest" description="Disordered" evidence="4">
    <location>
        <begin position="98"/>
        <end position="134"/>
    </location>
</feature>
<reference evidence="6 7" key="1">
    <citation type="submission" date="2019-07" db="EMBL/GenBank/DDBJ databases">
        <title>Whole genome shotgun sequence of Myxococcus fulvus NBRC 100333.</title>
        <authorList>
            <person name="Hosoyama A."/>
            <person name="Uohara A."/>
            <person name="Ohji S."/>
            <person name="Ichikawa N."/>
        </authorList>
    </citation>
    <scope>NUCLEOTIDE SEQUENCE [LARGE SCALE GENOMIC DNA]</scope>
    <source>
        <strain evidence="6 7">NBRC 100333</strain>
    </source>
</reference>
<dbReference type="AlphaFoldDB" id="A0A511SXM9"/>
<evidence type="ECO:0000313" key="7">
    <source>
        <dbReference type="Proteomes" id="UP000321514"/>
    </source>
</evidence>
<dbReference type="PANTHER" id="PTHR43567:SF1">
    <property type="entry name" value="FLAVOREDOXIN"/>
    <property type="match status" value="1"/>
</dbReference>
<dbReference type="Pfam" id="PF01613">
    <property type="entry name" value="Flavin_Reduct"/>
    <property type="match status" value="1"/>
</dbReference>
<dbReference type="EMBL" id="BJXR01000017">
    <property type="protein sequence ID" value="GEN06666.1"/>
    <property type="molecule type" value="Genomic_DNA"/>
</dbReference>
<feature type="domain" description="Flavin reductase like" evidence="5">
    <location>
        <begin position="26"/>
        <end position="204"/>
    </location>
</feature>
<accession>A0A511SXM9</accession>
<name>A0A511SXM9_MYXFU</name>
<gene>
    <name evidence="6" type="primary">ydfE</name>
    <name evidence="6" type="ORF">MFU01_17030</name>
</gene>
<dbReference type="InterPro" id="IPR012349">
    <property type="entry name" value="Split_barrel_FMN-bd"/>
</dbReference>
<dbReference type="Proteomes" id="UP000321514">
    <property type="component" value="Unassembled WGS sequence"/>
</dbReference>
<dbReference type="GO" id="GO:0010181">
    <property type="term" value="F:FMN binding"/>
    <property type="evidence" value="ECO:0007669"/>
    <property type="project" value="InterPro"/>
</dbReference>
<dbReference type="InterPro" id="IPR002563">
    <property type="entry name" value="Flavin_Rdtase-like_dom"/>
</dbReference>
<evidence type="ECO:0000256" key="3">
    <source>
        <dbReference type="ARBA" id="ARBA00038054"/>
    </source>
</evidence>
<sequence length="217" mass="24076">MAARTTHAGMTDTPRHRVIAPRILYFGTPVALLSTLNEDGSPNLTPLSSAWALDDRLVLGLGMLGQGLENLRRTREAVVNLPSAALWPHVERLAPTTGRFPVPDEKRDRGYEHEPRKFERAGLTPLPSDTVSPPRVAECPLQLEAVLLAAHMATPTPEHPSDFVIAELRVTRVHAHEHVTVPDTHHVDVTRWQPLLYVFRHYVGTGPGLGRNFRAET</sequence>
<dbReference type="SUPFAM" id="SSF50475">
    <property type="entry name" value="FMN-binding split barrel"/>
    <property type="match status" value="1"/>
</dbReference>
<evidence type="ECO:0000256" key="2">
    <source>
        <dbReference type="ARBA" id="ARBA00022630"/>
    </source>
</evidence>
<evidence type="ECO:0000256" key="1">
    <source>
        <dbReference type="ARBA" id="ARBA00001917"/>
    </source>
</evidence>
<dbReference type="InterPro" id="IPR052174">
    <property type="entry name" value="Flavoredoxin"/>
</dbReference>
<proteinExistence type="inferred from homology"/>
<protein>
    <recommendedName>
        <fullName evidence="5">Flavin reductase like domain-containing protein</fullName>
    </recommendedName>
</protein>
<feature type="compositionally biased region" description="Basic and acidic residues" evidence="4">
    <location>
        <begin position="102"/>
        <end position="120"/>
    </location>
</feature>
<evidence type="ECO:0000259" key="5">
    <source>
        <dbReference type="Pfam" id="PF01613"/>
    </source>
</evidence>
<dbReference type="Gene3D" id="2.30.110.10">
    <property type="entry name" value="Electron Transport, Fmn-binding Protein, Chain A"/>
    <property type="match status" value="1"/>
</dbReference>